<accession>A0ABX0DFN1</accession>
<evidence type="ECO:0000313" key="7">
    <source>
        <dbReference type="Proteomes" id="UP000479226"/>
    </source>
</evidence>
<comment type="pathway">
    <text evidence="1">Lipid metabolism; butanoate metabolism.</text>
</comment>
<feature type="domain" description="3-hydroxyacyl-CoA dehydrogenase NAD binding" evidence="5">
    <location>
        <begin position="6"/>
        <end position="183"/>
    </location>
</feature>
<dbReference type="SUPFAM" id="SSF48179">
    <property type="entry name" value="6-phosphogluconate dehydrogenase C-terminal domain-like"/>
    <property type="match status" value="1"/>
</dbReference>
<dbReference type="PANTHER" id="PTHR48075">
    <property type="entry name" value="3-HYDROXYACYL-COA DEHYDROGENASE FAMILY PROTEIN"/>
    <property type="match status" value="1"/>
</dbReference>
<reference evidence="6 7" key="1">
    <citation type="submission" date="2020-02" db="EMBL/GenBank/DDBJ databases">
        <title>Genome sequence of the type strain DSM 27180 of Arthrobacter silviterrae.</title>
        <authorList>
            <person name="Gao J."/>
            <person name="Sun J."/>
        </authorList>
    </citation>
    <scope>NUCLEOTIDE SEQUENCE [LARGE SCALE GENOMIC DNA]</scope>
    <source>
        <strain evidence="6 7">DSM 27180</strain>
    </source>
</reference>
<dbReference type="Gene3D" id="3.40.50.720">
    <property type="entry name" value="NAD(P)-binding Rossmann-like Domain"/>
    <property type="match status" value="1"/>
</dbReference>
<dbReference type="InterPro" id="IPR036291">
    <property type="entry name" value="NAD(P)-bd_dom_sf"/>
</dbReference>
<dbReference type="InterPro" id="IPR013328">
    <property type="entry name" value="6PGD_dom2"/>
</dbReference>
<evidence type="ECO:0000256" key="3">
    <source>
        <dbReference type="ARBA" id="ARBA00023002"/>
    </source>
</evidence>
<dbReference type="InterPro" id="IPR022694">
    <property type="entry name" value="3-OHacyl-CoA_DH"/>
</dbReference>
<dbReference type="EMBL" id="JAAKZI010000020">
    <property type="protein sequence ID" value="NGN84190.1"/>
    <property type="molecule type" value="Genomic_DNA"/>
</dbReference>
<dbReference type="RefSeq" id="WP_165182421.1">
    <property type="nucleotide sequence ID" value="NZ_JAAKZI010000020.1"/>
</dbReference>
<sequence>MHINNILVVGSGAMGSQIGLAASLAGYATTIHDIAAEPLAAAREQIASRLDSSVAKGRLSRPDADAALARLSFTTSLEEGAAGADLVIEAATERLDVKRAIFAALDAAAPPHAILATNSSTLGSSKVAGSTSRPGKVCNMHFFNPALVMKCVEVVRHPGTSQETVDTVMELARRLGKAPVLINHEIPGFVANRLMGAIRDEALRLYAEGIATFEDIDTAAKTALGHPMGPFELMDLVGLDVSYLIRHATFAETGDPADLPHPALTEMYERGDYGRKTGKGWYRYGEAATAVK</sequence>
<gene>
    <name evidence="6" type="ORF">G6N77_12085</name>
</gene>
<keyword evidence="7" id="KW-1185">Reference proteome</keyword>
<comment type="similarity">
    <text evidence="2">Belongs to the 3-hydroxyacyl-CoA dehydrogenase family.</text>
</comment>
<dbReference type="InterPro" id="IPR006176">
    <property type="entry name" value="3-OHacyl-CoA_DH_NAD-bd"/>
</dbReference>
<dbReference type="InterPro" id="IPR008927">
    <property type="entry name" value="6-PGluconate_DH-like_C_sf"/>
</dbReference>
<feature type="domain" description="3-hydroxyacyl-CoA dehydrogenase C-terminal" evidence="4">
    <location>
        <begin position="188"/>
        <end position="284"/>
    </location>
</feature>
<protein>
    <submittedName>
        <fullName evidence="6">3-hydroxyacyl-CoA dehydrogenase family protein</fullName>
    </submittedName>
</protein>
<dbReference type="PIRSF" id="PIRSF000105">
    <property type="entry name" value="HCDH"/>
    <property type="match status" value="1"/>
</dbReference>
<organism evidence="6 7">
    <name type="scientific">Arthrobacter silviterrae</name>
    <dbReference type="NCBI Taxonomy" id="2026658"/>
    <lineage>
        <taxon>Bacteria</taxon>
        <taxon>Bacillati</taxon>
        <taxon>Actinomycetota</taxon>
        <taxon>Actinomycetes</taxon>
        <taxon>Micrococcales</taxon>
        <taxon>Micrococcaceae</taxon>
        <taxon>Arthrobacter</taxon>
    </lineage>
</organism>
<dbReference type="Pfam" id="PF02737">
    <property type="entry name" value="3HCDH_N"/>
    <property type="match status" value="1"/>
</dbReference>
<comment type="caution">
    <text evidence="6">The sequence shown here is derived from an EMBL/GenBank/DDBJ whole genome shotgun (WGS) entry which is preliminary data.</text>
</comment>
<dbReference type="InterPro" id="IPR006108">
    <property type="entry name" value="3HC_DH_C"/>
</dbReference>
<dbReference type="Pfam" id="PF00725">
    <property type="entry name" value="3HCDH"/>
    <property type="match status" value="1"/>
</dbReference>
<keyword evidence="3" id="KW-0560">Oxidoreductase</keyword>
<evidence type="ECO:0000256" key="2">
    <source>
        <dbReference type="ARBA" id="ARBA00009463"/>
    </source>
</evidence>
<evidence type="ECO:0000259" key="5">
    <source>
        <dbReference type="Pfam" id="PF02737"/>
    </source>
</evidence>
<dbReference type="Gene3D" id="1.10.1040.10">
    <property type="entry name" value="N-(1-d-carboxylethyl)-l-norvaline Dehydrogenase, domain 2"/>
    <property type="match status" value="1"/>
</dbReference>
<name>A0ABX0DFN1_9MICC</name>
<evidence type="ECO:0000313" key="6">
    <source>
        <dbReference type="EMBL" id="NGN84190.1"/>
    </source>
</evidence>
<proteinExistence type="inferred from homology"/>
<evidence type="ECO:0000256" key="1">
    <source>
        <dbReference type="ARBA" id="ARBA00005086"/>
    </source>
</evidence>
<dbReference type="Proteomes" id="UP000479226">
    <property type="component" value="Unassembled WGS sequence"/>
</dbReference>
<evidence type="ECO:0000259" key="4">
    <source>
        <dbReference type="Pfam" id="PF00725"/>
    </source>
</evidence>
<dbReference type="PANTHER" id="PTHR48075:SF5">
    <property type="entry name" value="3-HYDROXYBUTYRYL-COA DEHYDROGENASE"/>
    <property type="match status" value="1"/>
</dbReference>
<dbReference type="SUPFAM" id="SSF51735">
    <property type="entry name" value="NAD(P)-binding Rossmann-fold domains"/>
    <property type="match status" value="1"/>
</dbReference>